<organism evidence="2 3">
    <name type="scientific">Corynespora cassiicola Philippines</name>
    <dbReference type="NCBI Taxonomy" id="1448308"/>
    <lineage>
        <taxon>Eukaryota</taxon>
        <taxon>Fungi</taxon>
        <taxon>Dikarya</taxon>
        <taxon>Ascomycota</taxon>
        <taxon>Pezizomycotina</taxon>
        <taxon>Dothideomycetes</taxon>
        <taxon>Pleosporomycetidae</taxon>
        <taxon>Pleosporales</taxon>
        <taxon>Corynesporascaceae</taxon>
        <taxon>Corynespora</taxon>
    </lineage>
</organism>
<protein>
    <submittedName>
        <fullName evidence="2">Uncharacterized protein</fullName>
    </submittedName>
</protein>
<dbReference type="EMBL" id="KZ678128">
    <property type="protein sequence ID" value="PSN75049.1"/>
    <property type="molecule type" value="Genomic_DNA"/>
</dbReference>
<name>A0A2T2PBK8_CORCC</name>
<feature type="compositionally biased region" description="Polar residues" evidence="1">
    <location>
        <begin position="51"/>
        <end position="64"/>
    </location>
</feature>
<dbReference type="Proteomes" id="UP000240883">
    <property type="component" value="Unassembled WGS sequence"/>
</dbReference>
<evidence type="ECO:0000313" key="3">
    <source>
        <dbReference type="Proteomes" id="UP000240883"/>
    </source>
</evidence>
<keyword evidence="3" id="KW-1185">Reference proteome</keyword>
<evidence type="ECO:0000256" key="1">
    <source>
        <dbReference type="SAM" id="MobiDB-lite"/>
    </source>
</evidence>
<dbReference type="OrthoDB" id="3712212at2759"/>
<feature type="compositionally biased region" description="Low complexity" evidence="1">
    <location>
        <begin position="41"/>
        <end position="50"/>
    </location>
</feature>
<reference evidence="2 3" key="1">
    <citation type="journal article" date="2018" name="Front. Microbiol.">
        <title>Genome-Wide Analysis of Corynespora cassiicola Leaf Fall Disease Putative Effectors.</title>
        <authorList>
            <person name="Lopez D."/>
            <person name="Ribeiro S."/>
            <person name="Label P."/>
            <person name="Fumanal B."/>
            <person name="Venisse J.S."/>
            <person name="Kohler A."/>
            <person name="de Oliveira R.R."/>
            <person name="Labutti K."/>
            <person name="Lipzen A."/>
            <person name="Lail K."/>
            <person name="Bauer D."/>
            <person name="Ohm R.A."/>
            <person name="Barry K.W."/>
            <person name="Spatafora J."/>
            <person name="Grigoriev I.V."/>
            <person name="Martin F.M."/>
            <person name="Pujade-Renaud V."/>
        </authorList>
    </citation>
    <scope>NUCLEOTIDE SEQUENCE [LARGE SCALE GENOMIC DNA]</scope>
    <source>
        <strain evidence="2 3">Philippines</strain>
    </source>
</reference>
<feature type="region of interest" description="Disordered" evidence="1">
    <location>
        <begin position="41"/>
        <end position="64"/>
    </location>
</feature>
<feature type="region of interest" description="Disordered" evidence="1">
    <location>
        <begin position="251"/>
        <end position="278"/>
    </location>
</feature>
<evidence type="ECO:0000313" key="2">
    <source>
        <dbReference type="EMBL" id="PSN75049.1"/>
    </source>
</evidence>
<proteinExistence type="predicted"/>
<dbReference type="AlphaFoldDB" id="A0A2T2PBK8"/>
<sequence length="278" mass="31211">MDFSNSAFQPSQPRKIISGDTMNHTEMVSACRFGWTAGPETISTESPPTTVSMPRQTPPVTNWNDSKTKRFTPCRGRLYHQLICSHKVRTDLVEDCAPNCLEPFGGPSIVPFYCHECVEKNATDILQARISEHNAAYPPMDQMAKEQYEQWYNEHRQLEAQFAQESRTYELQLKATTRATNTCAQIKASQEELDFAAEVETLSLAMESSNQSDQTIVNRTGRLSLPNDASEQLHWSLNALSLERGSCGVEYSPSRSTKAGVSNAHLDENMWGKPGERN</sequence>
<feature type="compositionally biased region" description="Basic and acidic residues" evidence="1">
    <location>
        <begin position="265"/>
        <end position="278"/>
    </location>
</feature>
<accession>A0A2T2PBK8</accession>
<gene>
    <name evidence="2" type="ORF">BS50DRAFT_567798</name>
</gene>